<accession>A0A518GAA6</accession>
<evidence type="ECO:0000256" key="6">
    <source>
        <dbReference type="RuleBase" id="RU366058"/>
    </source>
</evidence>
<reference evidence="8 9" key="1">
    <citation type="submission" date="2019-02" db="EMBL/GenBank/DDBJ databases">
        <title>Deep-cultivation of Planctomycetes and their phenomic and genomic characterization uncovers novel biology.</title>
        <authorList>
            <person name="Wiegand S."/>
            <person name="Jogler M."/>
            <person name="Boedeker C."/>
            <person name="Pinto D."/>
            <person name="Vollmers J."/>
            <person name="Rivas-Marin E."/>
            <person name="Kohn T."/>
            <person name="Peeters S.H."/>
            <person name="Heuer A."/>
            <person name="Rast P."/>
            <person name="Oberbeckmann S."/>
            <person name="Bunk B."/>
            <person name="Jeske O."/>
            <person name="Meyerdierks A."/>
            <person name="Storesund J.E."/>
            <person name="Kallscheuer N."/>
            <person name="Luecker S."/>
            <person name="Lage O.M."/>
            <person name="Pohl T."/>
            <person name="Merkel B.J."/>
            <person name="Hornburger P."/>
            <person name="Mueller R.-W."/>
            <person name="Bruemmer F."/>
            <person name="Labrenz M."/>
            <person name="Spormann A.M."/>
            <person name="Op den Camp H."/>
            <person name="Overmann J."/>
            <person name="Amann R."/>
            <person name="Jetten M.S.M."/>
            <person name="Mascher T."/>
            <person name="Medema M.H."/>
            <person name="Devos D.P."/>
            <person name="Kaster A.-K."/>
            <person name="Ovreas L."/>
            <person name="Rohde M."/>
            <person name="Galperin M.Y."/>
            <person name="Jogler C."/>
        </authorList>
    </citation>
    <scope>NUCLEOTIDE SEQUENCE [LARGE SCALE GENOMIC DNA]</scope>
    <source>
        <strain evidence="8 9">Q31a</strain>
    </source>
</reference>
<name>A0A518GAA6_9BACT</name>
<keyword evidence="3 6" id="KW-0812">Transmembrane</keyword>
<gene>
    <name evidence="8" type="primary">ydjZ_2</name>
    <name evidence="8" type="ORF">Q31a_38470</name>
</gene>
<dbReference type="KEGG" id="ahel:Q31a_38470"/>
<dbReference type="Proteomes" id="UP000318017">
    <property type="component" value="Chromosome"/>
</dbReference>
<organism evidence="8 9">
    <name type="scientific">Aureliella helgolandensis</name>
    <dbReference type="NCBI Taxonomy" id="2527968"/>
    <lineage>
        <taxon>Bacteria</taxon>
        <taxon>Pseudomonadati</taxon>
        <taxon>Planctomycetota</taxon>
        <taxon>Planctomycetia</taxon>
        <taxon>Pirellulales</taxon>
        <taxon>Pirellulaceae</taxon>
        <taxon>Aureliella</taxon>
    </lineage>
</organism>
<comment type="subcellular location">
    <subcellularLocation>
        <location evidence="1 6">Cell membrane</location>
        <topology evidence="1 6">Multi-pass membrane protein</topology>
    </subcellularLocation>
</comment>
<keyword evidence="5 6" id="KW-0472">Membrane</keyword>
<protein>
    <recommendedName>
        <fullName evidence="6">TVP38/TMEM64 family membrane protein</fullName>
    </recommendedName>
</protein>
<feature type="transmembrane region" description="Helical" evidence="6">
    <location>
        <begin position="212"/>
        <end position="234"/>
    </location>
</feature>
<evidence type="ECO:0000256" key="4">
    <source>
        <dbReference type="ARBA" id="ARBA00022989"/>
    </source>
</evidence>
<feature type="transmembrane region" description="Helical" evidence="6">
    <location>
        <begin position="64"/>
        <end position="96"/>
    </location>
</feature>
<evidence type="ECO:0000256" key="3">
    <source>
        <dbReference type="ARBA" id="ARBA00022692"/>
    </source>
</evidence>
<evidence type="ECO:0000259" key="7">
    <source>
        <dbReference type="Pfam" id="PF09335"/>
    </source>
</evidence>
<comment type="similarity">
    <text evidence="6">Belongs to the TVP38/TMEM64 family.</text>
</comment>
<dbReference type="RefSeq" id="WP_145080701.1">
    <property type="nucleotide sequence ID" value="NZ_CP036298.1"/>
</dbReference>
<dbReference type="PANTHER" id="PTHR12677:SF59">
    <property type="entry name" value="GOLGI APPARATUS MEMBRANE PROTEIN TVP38-RELATED"/>
    <property type="match status" value="1"/>
</dbReference>
<dbReference type="InterPro" id="IPR032816">
    <property type="entry name" value="VTT_dom"/>
</dbReference>
<evidence type="ECO:0000313" key="8">
    <source>
        <dbReference type="EMBL" id="QDV25521.1"/>
    </source>
</evidence>
<keyword evidence="4 6" id="KW-1133">Transmembrane helix</keyword>
<dbReference type="EMBL" id="CP036298">
    <property type="protein sequence ID" value="QDV25521.1"/>
    <property type="molecule type" value="Genomic_DNA"/>
</dbReference>
<feature type="transmembrane region" description="Helical" evidence="6">
    <location>
        <begin position="102"/>
        <end position="124"/>
    </location>
</feature>
<keyword evidence="2 6" id="KW-1003">Cell membrane</keyword>
<evidence type="ECO:0000256" key="2">
    <source>
        <dbReference type="ARBA" id="ARBA00022475"/>
    </source>
</evidence>
<dbReference type="OrthoDB" id="9779114at2"/>
<feature type="transmembrane region" description="Helical" evidence="6">
    <location>
        <begin position="22"/>
        <end position="43"/>
    </location>
</feature>
<dbReference type="Pfam" id="PF09335">
    <property type="entry name" value="VTT_dom"/>
    <property type="match status" value="1"/>
</dbReference>
<dbReference type="PANTHER" id="PTHR12677">
    <property type="entry name" value="GOLGI APPARATUS MEMBRANE PROTEIN TVP38-RELATED"/>
    <property type="match status" value="1"/>
</dbReference>
<proteinExistence type="inferred from homology"/>
<evidence type="ECO:0000256" key="1">
    <source>
        <dbReference type="ARBA" id="ARBA00004651"/>
    </source>
</evidence>
<evidence type="ECO:0000313" key="9">
    <source>
        <dbReference type="Proteomes" id="UP000318017"/>
    </source>
</evidence>
<evidence type="ECO:0000256" key="5">
    <source>
        <dbReference type="ARBA" id="ARBA00023136"/>
    </source>
</evidence>
<feature type="domain" description="VTT" evidence="7">
    <location>
        <begin position="86"/>
        <end position="199"/>
    </location>
</feature>
<dbReference type="AlphaFoldDB" id="A0A518GAA6"/>
<sequence length="262" mass="28444">MPDTRPSLDAPTPSKSSVVRKLLGLGLVLFGAGVLFWLMRGVLSLQYLASQEAQLRAWQTDAPILAATVAVFVYVTVTGLSLPGAAVLTLVCGWYFGFWQGLLIVSFGSTGGAMVAFLISRYFLRDWIQSQMQDRLGRINDAFDREGAFYLFTLRLVPAVPFFVINVVMGLTKIRATTFWWVSQLGMLPGTAAYVYAGSTVPSLQSLADQGAGSILSGQMILAFAILGILPLAIKKIMALVGRKQQDSDPHSNDEYLHTNGS</sequence>
<keyword evidence="9" id="KW-1185">Reference proteome</keyword>
<dbReference type="InterPro" id="IPR015414">
    <property type="entry name" value="TMEM64"/>
</dbReference>
<dbReference type="GO" id="GO:0005886">
    <property type="term" value="C:plasma membrane"/>
    <property type="evidence" value="ECO:0007669"/>
    <property type="project" value="UniProtKB-SubCell"/>
</dbReference>
<feature type="transmembrane region" description="Helical" evidence="6">
    <location>
        <begin position="148"/>
        <end position="171"/>
    </location>
</feature>